<dbReference type="NCBIfam" id="TIGR01214">
    <property type="entry name" value="rmlD"/>
    <property type="match status" value="1"/>
</dbReference>
<dbReference type="InterPro" id="IPR036291">
    <property type="entry name" value="NAD(P)-bd_dom_sf"/>
</dbReference>
<evidence type="ECO:0000259" key="7">
    <source>
        <dbReference type="Pfam" id="PF04321"/>
    </source>
</evidence>
<dbReference type="PANTHER" id="PTHR10491:SF4">
    <property type="entry name" value="METHIONINE ADENOSYLTRANSFERASE 2 SUBUNIT BETA"/>
    <property type="match status" value="1"/>
</dbReference>
<sequence>MRVLVAGRTGQLALELQDRLPRDGHPVVALEAPELDLTDRASILRALAEAEPDIVVNAAAFTAVDRAENERDMAFAVNAIGPGMLAAAAAARGLPFVHLSTDYVFSGEGGAPYAEEATPDPAGVYGASKLAGERAALAANPRTAILRTAWVCSPHGANFVKTMLRLGAEREEVSVVADQHGAPTFAADLADAIARMLPRLGAAPEGDPAFGVFHLTGQPWTTWHGFAEAIFAGAAARGHKVPRLSAITTAQYPTPARRPPDGRLDCGRIQRVHGIGAADWRSSLSRCLDALIGPITKDQA</sequence>
<dbReference type="SUPFAM" id="SSF51735">
    <property type="entry name" value="NAD(P)-binding Rossmann-fold domains"/>
    <property type="match status" value="1"/>
</dbReference>
<dbReference type="EMBL" id="JBHLVZ010000083">
    <property type="protein sequence ID" value="MFC0388371.1"/>
    <property type="molecule type" value="Genomic_DNA"/>
</dbReference>
<comment type="catalytic activity">
    <reaction evidence="5 6">
        <text>dTDP-beta-L-rhamnose + NADP(+) = dTDP-4-dehydro-beta-L-rhamnose + NADPH + H(+)</text>
        <dbReference type="Rhea" id="RHEA:21796"/>
        <dbReference type="ChEBI" id="CHEBI:15378"/>
        <dbReference type="ChEBI" id="CHEBI:57510"/>
        <dbReference type="ChEBI" id="CHEBI:57783"/>
        <dbReference type="ChEBI" id="CHEBI:58349"/>
        <dbReference type="ChEBI" id="CHEBI:62830"/>
        <dbReference type="EC" id="1.1.1.133"/>
    </reaction>
</comment>
<comment type="cofactor">
    <cofactor evidence="6">
        <name>Mg(2+)</name>
        <dbReference type="ChEBI" id="CHEBI:18420"/>
    </cofactor>
    <text evidence="6">Binds 1 Mg(2+) ion per monomer.</text>
</comment>
<evidence type="ECO:0000256" key="5">
    <source>
        <dbReference type="ARBA" id="ARBA00048200"/>
    </source>
</evidence>
<dbReference type="PANTHER" id="PTHR10491">
    <property type="entry name" value="DTDP-4-DEHYDRORHAMNOSE REDUCTASE"/>
    <property type="match status" value="1"/>
</dbReference>
<dbReference type="Gene3D" id="3.40.50.720">
    <property type="entry name" value="NAD(P)-binding Rossmann-like Domain"/>
    <property type="match status" value="1"/>
</dbReference>
<gene>
    <name evidence="8" type="primary">rfbD</name>
    <name evidence="8" type="ORF">ACFFIC_22925</name>
</gene>
<evidence type="ECO:0000313" key="8">
    <source>
        <dbReference type="EMBL" id="MFC0388371.1"/>
    </source>
</evidence>
<accession>A0ABV6IXN6</accession>
<dbReference type="Pfam" id="PF04321">
    <property type="entry name" value="RmlD_sub_bind"/>
    <property type="match status" value="1"/>
</dbReference>
<comment type="similarity">
    <text evidence="2 6">Belongs to the dTDP-4-dehydrorhamnose reductase family.</text>
</comment>
<dbReference type="InterPro" id="IPR029903">
    <property type="entry name" value="RmlD-like-bd"/>
</dbReference>
<comment type="pathway">
    <text evidence="1 6">Carbohydrate biosynthesis; dTDP-L-rhamnose biosynthesis.</text>
</comment>
<protein>
    <recommendedName>
        <fullName evidence="4 6">dTDP-4-dehydrorhamnose reductase</fullName>
        <ecNumber evidence="3 6">1.1.1.133</ecNumber>
    </recommendedName>
</protein>
<dbReference type="Gene3D" id="3.90.25.10">
    <property type="entry name" value="UDP-galactose 4-epimerase, domain 1"/>
    <property type="match status" value="1"/>
</dbReference>
<name>A0ABV6IXN6_9PROT</name>
<organism evidence="8 9">
    <name type="scientific">Muricoccus vinaceus</name>
    <dbReference type="NCBI Taxonomy" id="424704"/>
    <lineage>
        <taxon>Bacteria</taxon>
        <taxon>Pseudomonadati</taxon>
        <taxon>Pseudomonadota</taxon>
        <taxon>Alphaproteobacteria</taxon>
        <taxon>Acetobacterales</taxon>
        <taxon>Roseomonadaceae</taxon>
        <taxon>Muricoccus</taxon>
    </lineage>
</organism>
<evidence type="ECO:0000313" key="9">
    <source>
        <dbReference type="Proteomes" id="UP001589789"/>
    </source>
</evidence>
<dbReference type="EC" id="1.1.1.133" evidence="3 6"/>
<comment type="caution">
    <text evidence="8">The sequence shown here is derived from an EMBL/GenBank/DDBJ whole genome shotgun (WGS) entry which is preliminary data.</text>
</comment>
<dbReference type="CDD" id="cd05254">
    <property type="entry name" value="dTDP_HR_like_SDR_e"/>
    <property type="match status" value="1"/>
</dbReference>
<evidence type="ECO:0000256" key="6">
    <source>
        <dbReference type="RuleBase" id="RU364082"/>
    </source>
</evidence>
<keyword evidence="9" id="KW-1185">Reference proteome</keyword>
<feature type="domain" description="RmlD-like substrate binding" evidence="7">
    <location>
        <begin position="1"/>
        <end position="291"/>
    </location>
</feature>
<dbReference type="InterPro" id="IPR005913">
    <property type="entry name" value="dTDP_dehydrorham_reduct"/>
</dbReference>
<dbReference type="GO" id="GO:0008831">
    <property type="term" value="F:dTDP-4-dehydrorhamnose reductase activity"/>
    <property type="evidence" value="ECO:0007669"/>
    <property type="project" value="UniProtKB-EC"/>
</dbReference>
<dbReference type="RefSeq" id="WP_377054710.1">
    <property type="nucleotide sequence ID" value="NZ_JBHLVZ010000083.1"/>
</dbReference>
<evidence type="ECO:0000256" key="2">
    <source>
        <dbReference type="ARBA" id="ARBA00010944"/>
    </source>
</evidence>
<proteinExistence type="inferred from homology"/>
<evidence type="ECO:0000256" key="4">
    <source>
        <dbReference type="ARBA" id="ARBA00017099"/>
    </source>
</evidence>
<evidence type="ECO:0000256" key="3">
    <source>
        <dbReference type="ARBA" id="ARBA00012929"/>
    </source>
</evidence>
<evidence type="ECO:0000256" key="1">
    <source>
        <dbReference type="ARBA" id="ARBA00004781"/>
    </source>
</evidence>
<keyword evidence="6" id="KW-0521">NADP</keyword>
<comment type="function">
    <text evidence="6">Catalyzes the reduction of dTDP-6-deoxy-L-lyxo-4-hexulose to yield dTDP-L-rhamnose.</text>
</comment>
<dbReference type="Proteomes" id="UP001589789">
    <property type="component" value="Unassembled WGS sequence"/>
</dbReference>
<keyword evidence="6 8" id="KW-0560">Oxidoreductase</keyword>
<reference evidence="8 9" key="1">
    <citation type="submission" date="2024-09" db="EMBL/GenBank/DDBJ databases">
        <authorList>
            <person name="Sun Q."/>
            <person name="Mori K."/>
        </authorList>
    </citation>
    <scope>NUCLEOTIDE SEQUENCE [LARGE SCALE GENOMIC DNA]</scope>
    <source>
        <strain evidence="8 9">CCM 7468</strain>
    </source>
</reference>